<protein>
    <submittedName>
        <fullName evidence="2">Predicted protein</fullName>
    </submittedName>
</protein>
<dbReference type="Proteomes" id="UP000001194">
    <property type="component" value="Unassembled WGS sequence"/>
</dbReference>
<sequence length="1054" mass="117055">MLPSRAFITQAVCAHKSIKQSLELAFQAIFAGATGIRHGGLKENVDAVRRQRSKWVPDRFTESADLIHQCSFQARDDAVTGGWWEPSLRARRNGLQNGTLARFCINSKVSYAPHDPQSTNHRLRGNPRQQPKAFLVGGHVDLRASGFLNRGIQAQLTECTDVRGVFKLLYVELICDHVLSASRTNIKIVLSSLASADSIRGLTKSWRCNNDGRAFGDVDGRKTPVVWMRDPHSVCHGSVEAGWWWRSERSGRRNVGEESFGRFNGVGESQVNISWTEQKDTDKVVRLFEARWASKQRRNSITCEPSKLGHWISTGIRKVAEGLKPKGLPGTCDLPSVYRNNTNVFLKLKKFSVTKRSVTVTPLSNAILSNEKESGALRDINIVLHEPLIRLFHLWQAPFWWMSWVGLCDEIMRISAGKPLELKVSSEGFQSPDVGDGAVYRRIEETTASLSDFVFTFRTILVGLVGSLHSPATNTHASQRYSQPIPTQYTKPTQPEGGATRPQRTARQTRPQTPSGTTASFLENAVGRVGRMAQSVTHTSPAKIKSVLIGNKKRALDAERATTPTPQSYNDVDMTMGDQNDPNRRVPWDEDIESSGDENDQRGIDQESIQADRFSHLADRSMSRDEKLDHLYNSLLDAGFFVQALESGGEMDIARTDQKITGCMTGLSNALLNQPYRVIMEQQAGLAKAIHEISKNMTTTMENMATIMENVQNNGEKIEHMKNETANSLTATSDRLKALESLATDTQSRIANLENRGAGPQTRNTEPTSNPSHTTSHATGPTFKPKGKTEGNPGPTKKSTNPASAHHPSRAVIRFLPDGIRDEDRLDPMVIVNTINNALANAPSLKAKHIRAVTATYNNQGNLIVSTRADQRAADLLQYAELFIPLIDQGYNTSVIEDKKWFKIQIDGVNTHTMTSLGPRSILTAETVHEELLACNLAYAQASDSIVAPPRQFFPEKTTNCECGVDPQTREHIIRDCERYEDQRAKLRDHDRELALPELLGTPKGITALSIFIRDSGAFTFTGEKHMPKETPSFQDEPEPPDEDSEDDESDAEP</sequence>
<feature type="compositionally biased region" description="Acidic residues" evidence="1">
    <location>
        <begin position="1036"/>
        <end position="1054"/>
    </location>
</feature>
<organism evidence="3">
    <name type="scientific">Laccaria bicolor (strain S238N-H82 / ATCC MYA-4686)</name>
    <name type="common">Bicoloured deceiver</name>
    <name type="synonym">Laccaria laccata var. bicolor</name>
    <dbReference type="NCBI Taxonomy" id="486041"/>
    <lineage>
        <taxon>Eukaryota</taxon>
        <taxon>Fungi</taxon>
        <taxon>Dikarya</taxon>
        <taxon>Basidiomycota</taxon>
        <taxon>Agaricomycotina</taxon>
        <taxon>Agaricomycetes</taxon>
        <taxon>Agaricomycetidae</taxon>
        <taxon>Agaricales</taxon>
        <taxon>Agaricineae</taxon>
        <taxon>Hydnangiaceae</taxon>
        <taxon>Laccaria</taxon>
    </lineage>
</organism>
<evidence type="ECO:0000256" key="1">
    <source>
        <dbReference type="SAM" id="MobiDB-lite"/>
    </source>
</evidence>
<dbReference type="GeneID" id="6070643"/>
<feature type="compositionally biased region" description="Polar residues" evidence="1">
    <location>
        <begin position="761"/>
        <end position="779"/>
    </location>
</feature>
<dbReference type="RefSeq" id="XP_001875026.1">
    <property type="nucleotide sequence ID" value="XM_001874991.1"/>
</dbReference>
<dbReference type="AlphaFoldDB" id="B0CTB3"/>
<feature type="region of interest" description="Disordered" evidence="1">
    <location>
        <begin position="554"/>
        <end position="609"/>
    </location>
</feature>
<feature type="region of interest" description="Disordered" evidence="1">
    <location>
        <begin position="1022"/>
        <end position="1054"/>
    </location>
</feature>
<feature type="region of interest" description="Disordered" evidence="1">
    <location>
        <begin position="474"/>
        <end position="520"/>
    </location>
</feature>
<feature type="compositionally biased region" description="Polar residues" evidence="1">
    <location>
        <begin position="474"/>
        <end position="493"/>
    </location>
</feature>
<feature type="compositionally biased region" description="Low complexity" evidence="1">
    <location>
        <begin position="499"/>
        <end position="514"/>
    </location>
</feature>
<dbReference type="InParanoid" id="B0CTB3"/>
<reference evidence="2 3" key="1">
    <citation type="journal article" date="2008" name="Nature">
        <title>The genome of Laccaria bicolor provides insights into mycorrhizal symbiosis.</title>
        <authorList>
            <person name="Martin F."/>
            <person name="Aerts A."/>
            <person name="Ahren D."/>
            <person name="Brun A."/>
            <person name="Danchin E.G.J."/>
            <person name="Duchaussoy F."/>
            <person name="Gibon J."/>
            <person name="Kohler A."/>
            <person name="Lindquist E."/>
            <person name="Pereda V."/>
            <person name="Salamov A."/>
            <person name="Shapiro H.J."/>
            <person name="Wuyts J."/>
            <person name="Blaudez D."/>
            <person name="Buee M."/>
            <person name="Brokstein P."/>
            <person name="Canbaeck B."/>
            <person name="Cohen D."/>
            <person name="Courty P.E."/>
            <person name="Coutinho P.M."/>
            <person name="Delaruelle C."/>
            <person name="Detter J.C."/>
            <person name="Deveau A."/>
            <person name="DiFazio S."/>
            <person name="Duplessis S."/>
            <person name="Fraissinet-Tachet L."/>
            <person name="Lucic E."/>
            <person name="Frey-Klett P."/>
            <person name="Fourrey C."/>
            <person name="Feussner I."/>
            <person name="Gay G."/>
            <person name="Grimwood J."/>
            <person name="Hoegger P.J."/>
            <person name="Jain P."/>
            <person name="Kilaru S."/>
            <person name="Labbe J."/>
            <person name="Lin Y.C."/>
            <person name="Legue V."/>
            <person name="Le Tacon F."/>
            <person name="Marmeisse R."/>
            <person name="Melayah D."/>
            <person name="Montanini B."/>
            <person name="Muratet M."/>
            <person name="Nehls U."/>
            <person name="Niculita-Hirzel H."/>
            <person name="Oudot-Le Secq M.P."/>
            <person name="Peter M."/>
            <person name="Quesneville H."/>
            <person name="Rajashekar B."/>
            <person name="Reich M."/>
            <person name="Rouhier N."/>
            <person name="Schmutz J."/>
            <person name="Yin T."/>
            <person name="Chalot M."/>
            <person name="Henrissat B."/>
            <person name="Kuees U."/>
            <person name="Lucas S."/>
            <person name="Van de Peer Y."/>
            <person name="Podila G.K."/>
            <person name="Polle A."/>
            <person name="Pukkila P.J."/>
            <person name="Richardson P.M."/>
            <person name="Rouze P."/>
            <person name="Sanders I.R."/>
            <person name="Stajich J.E."/>
            <person name="Tunlid A."/>
            <person name="Tuskan G."/>
            <person name="Grigoriev I.V."/>
        </authorList>
    </citation>
    <scope>NUCLEOTIDE SEQUENCE [LARGE SCALE GENOMIC DNA]</scope>
    <source>
        <strain evidence="3">S238N-H82 / ATCC MYA-4686</strain>
    </source>
</reference>
<dbReference type="OrthoDB" id="3230070at2759"/>
<gene>
    <name evidence="2" type="ORF">LACBIDRAFT_321543</name>
</gene>
<feature type="compositionally biased region" description="Acidic residues" evidence="1">
    <location>
        <begin position="589"/>
        <end position="598"/>
    </location>
</feature>
<dbReference type="HOGENOM" id="CLU_290356_0_0_1"/>
<feature type="region of interest" description="Disordered" evidence="1">
    <location>
        <begin position="752"/>
        <end position="811"/>
    </location>
</feature>
<name>B0CTB3_LACBS</name>
<evidence type="ECO:0000313" key="3">
    <source>
        <dbReference type="Proteomes" id="UP000001194"/>
    </source>
</evidence>
<dbReference type="STRING" id="486041.B0CTB3"/>
<evidence type="ECO:0000313" key="2">
    <source>
        <dbReference type="EMBL" id="EDR14467.1"/>
    </source>
</evidence>
<keyword evidence="3" id="KW-1185">Reference proteome</keyword>
<dbReference type="EMBL" id="DS547092">
    <property type="protein sequence ID" value="EDR14467.1"/>
    <property type="molecule type" value="Genomic_DNA"/>
</dbReference>
<proteinExistence type="predicted"/>
<accession>B0CTB3</accession>
<dbReference type="KEGG" id="lbc:LACBIDRAFT_321543"/>